<keyword evidence="6 10" id="KW-0808">Transferase</keyword>
<evidence type="ECO:0000256" key="6">
    <source>
        <dbReference type="ARBA" id="ARBA00022679"/>
    </source>
</evidence>
<accession>A0A8J7VYH4</accession>
<proteinExistence type="inferred from homology"/>
<keyword evidence="5 10" id="KW-0328">Glycosyltransferase</keyword>
<protein>
    <recommendedName>
        <fullName evidence="4 10">4-alpha-glucanotransferase</fullName>
        <ecNumber evidence="3 10">2.4.1.25</ecNumber>
    </recommendedName>
    <alternativeName>
        <fullName evidence="8 10">Amylomaltase</fullName>
    </alternativeName>
    <alternativeName>
        <fullName evidence="9 10">Disproportionating enzyme</fullName>
    </alternativeName>
</protein>
<dbReference type="GO" id="GO:0005975">
    <property type="term" value="P:carbohydrate metabolic process"/>
    <property type="evidence" value="ECO:0007669"/>
    <property type="project" value="InterPro"/>
</dbReference>
<comment type="catalytic activity">
    <reaction evidence="1 10">
        <text>Transfers a segment of a (1-&gt;4)-alpha-D-glucan to a new position in an acceptor, which may be glucose or a (1-&gt;4)-alpha-D-glucan.</text>
        <dbReference type="EC" id="2.4.1.25"/>
    </reaction>
</comment>
<dbReference type="Pfam" id="PF02446">
    <property type="entry name" value="Glyco_hydro_77"/>
    <property type="match status" value="1"/>
</dbReference>
<dbReference type="AlphaFoldDB" id="A0A8J7VYH4"/>
<evidence type="ECO:0000256" key="9">
    <source>
        <dbReference type="ARBA" id="ARBA00031501"/>
    </source>
</evidence>
<evidence type="ECO:0000256" key="1">
    <source>
        <dbReference type="ARBA" id="ARBA00000439"/>
    </source>
</evidence>
<name>A0A8J7VYH4_9FIRM</name>
<evidence type="ECO:0000256" key="8">
    <source>
        <dbReference type="ARBA" id="ARBA00031423"/>
    </source>
</evidence>
<evidence type="ECO:0000256" key="7">
    <source>
        <dbReference type="ARBA" id="ARBA00023277"/>
    </source>
</evidence>
<dbReference type="InterPro" id="IPR017853">
    <property type="entry name" value="GH"/>
</dbReference>
<comment type="similarity">
    <text evidence="2 10">Belongs to the disproportionating enzyme family.</text>
</comment>
<reference evidence="11" key="1">
    <citation type="submission" date="2021-04" db="EMBL/GenBank/DDBJ databases">
        <title>Sinoanaerobacter chloroacetimidivorans sp. nov., an obligate anaerobic bacterium isolated from anaerobic sludge.</title>
        <authorList>
            <person name="Bao Y."/>
        </authorList>
    </citation>
    <scope>NUCLEOTIDE SEQUENCE</scope>
    <source>
        <strain evidence="11">BAD-6</strain>
    </source>
</reference>
<comment type="caution">
    <text evidence="11">The sequence shown here is derived from an EMBL/GenBank/DDBJ whole genome shotgun (WGS) entry which is preliminary data.</text>
</comment>
<evidence type="ECO:0000256" key="4">
    <source>
        <dbReference type="ARBA" id="ARBA00020295"/>
    </source>
</evidence>
<gene>
    <name evidence="11" type="primary">malQ</name>
    <name evidence="11" type="ORF">KCX82_06110</name>
</gene>
<evidence type="ECO:0000256" key="3">
    <source>
        <dbReference type="ARBA" id="ARBA00012560"/>
    </source>
</evidence>
<evidence type="ECO:0000256" key="2">
    <source>
        <dbReference type="ARBA" id="ARBA00005684"/>
    </source>
</evidence>
<dbReference type="EC" id="2.4.1.25" evidence="3 10"/>
<dbReference type="PANTHER" id="PTHR32438:SF5">
    <property type="entry name" value="4-ALPHA-GLUCANOTRANSFERASE DPE1, CHLOROPLASTIC_AMYLOPLASTIC"/>
    <property type="match status" value="1"/>
</dbReference>
<dbReference type="Proteomes" id="UP000675664">
    <property type="component" value="Unassembled WGS sequence"/>
</dbReference>
<dbReference type="GO" id="GO:0004134">
    <property type="term" value="F:4-alpha-glucanotransferase activity"/>
    <property type="evidence" value="ECO:0007669"/>
    <property type="project" value="UniProtKB-EC"/>
</dbReference>
<sequence>MLNNNIDKVNLEETMNRSSGVLMHISSLPGKYGIGTFGREARAFADFLREARQQYWQILPLGPTSYGDSPYQSPSAFAINPHFIDLDLLCEEGLLQPEDYQFINFGDDLSKVDYNLISVNKDAVLRKAYAAGAAGMSADIRIFTELHQQWLPDYALFMAVKSHFQFREWRFWEEDIKKRVPEAMSYYSENYGEEIKYHQFLQYIAYKQWNSLKDYIHRQGIQIIGDIPIYTSGDSADTWANASAGIFKYDQDLTPLCVAGCPPDYFSEDGQYWGNTVYDWEKNKATGFQWWIRRLESALTIYDWVRIDHFRGLESYWEVPYGSPSAACGSWKPGPGSEFIDTIKNALGDVKIIAEDLGMMTDSVREFVKKSGFPNMKVLGFAFDSCGDNDHLPHHYDKNCVVYTGTHDNDTVMGWFDKAGDDAAAFAKEYLKLDQEEGYHWGMIRGALSSVANLAVIPMQDLLELGSEARMNIPSTLGGNNWRWRMTWEAVPQELTGRLEKLTRLYGR</sequence>
<evidence type="ECO:0000313" key="12">
    <source>
        <dbReference type="Proteomes" id="UP000675664"/>
    </source>
</evidence>
<keyword evidence="12" id="KW-1185">Reference proteome</keyword>
<dbReference type="Gene3D" id="3.20.20.80">
    <property type="entry name" value="Glycosidases"/>
    <property type="match status" value="1"/>
</dbReference>
<dbReference type="EMBL" id="JAGSND010000003">
    <property type="protein sequence ID" value="MBR0597437.1"/>
    <property type="molecule type" value="Genomic_DNA"/>
</dbReference>
<evidence type="ECO:0000256" key="5">
    <source>
        <dbReference type="ARBA" id="ARBA00022676"/>
    </source>
</evidence>
<keyword evidence="7 10" id="KW-0119">Carbohydrate metabolism</keyword>
<dbReference type="NCBIfam" id="TIGR00217">
    <property type="entry name" value="malQ"/>
    <property type="match status" value="1"/>
</dbReference>
<dbReference type="NCBIfam" id="NF011080">
    <property type="entry name" value="PRK14508.1-3"/>
    <property type="match status" value="1"/>
</dbReference>
<reference evidence="11" key="2">
    <citation type="submission" date="2021-04" db="EMBL/GenBank/DDBJ databases">
        <authorList>
            <person name="Liu J."/>
        </authorList>
    </citation>
    <scope>NUCLEOTIDE SEQUENCE</scope>
    <source>
        <strain evidence="11">BAD-6</strain>
    </source>
</reference>
<evidence type="ECO:0000313" key="11">
    <source>
        <dbReference type="EMBL" id="MBR0597437.1"/>
    </source>
</evidence>
<evidence type="ECO:0000256" key="10">
    <source>
        <dbReference type="RuleBase" id="RU361207"/>
    </source>
</evidence>
<dbReference type="PANTHER" id="PTHR32438">
    <property type="entry name" value="4-ALPHA-GLUCANOTRANSFERASE DPE1, CHLOROPLASTIC/AMYLOPLASTIC"/>
    <property type="match status" value="1"/>
</dbReference>
<dbReference type="InterPro" id="IPR003385">
    <property type="entry name" value="Glyco_hydro_77"/>
</dbReference>
<organism evidence="11 12">
    <name type="scientific">Sinanaerobacter chloroacetimidivorans</name>
    <dbReference type="NCBI Taxonomy" id="2818044"/>
    <lineage>
        <taxon>Bacteria</taxon>
        <taxon>Bacillati</taxon>
        <taxon>Bacillota</taxon>
        <taxon>Clostridia</taxon>
        <taxon>Peptostreptococcales</taxon>
        <taxon>Anaerovoracaceae</taxon>
        <taxon>Sinanaerobacter</taxon>
    </lineage>
</organism>
<dbReference type="RefSeq" id="WP_227017569.1">
    <property type="nucleotide sequence ID" value="NZ_JAGSND010000003.1"/>
</dbReference>
<dbReference type="SUPFAM" id="SSF51445">
    <property type="entry name" value="(Trans)glycosidases"/>
    <property type="match status" value="1"/>
</dbReference>